<sequence length="557" mass="63250">MNIRNYNIYFNTHTISGIIICAILYVIFFAGSFSFFKDEISAWQKNRSAHTHQAAANDYDFLLDSLHAAHNLLGRDITFYIQDNNVQTYVNMGASQDTTVKKKAAAQLKPEGRRGRGRGNGDAAYFQYDFQRKQPASYAESYDMGEFLYRLHFLAQLNQVPIRIGTPFGYLVAGIVSFLFLFALITGLLLHWDKIVSNFFTFRPWNKWKTVWTDMHTALGVIGFPFQLMYAVTGVVLIVNSVLILPFSKFLYDGDSEKLYTELGYNDDTTYEYRYQPLPDRVALNPYLKQVADRWPDSHVSRIYIKNYGDESMHIAIDAVPNFSRNFAGAGKIVFHPATQSIVHEKSPVTSASYVDRVKALVYRLHFGDFGGYPVKISFFVLGIMGCLVIISGILIWLVARDKKSIPAHKRKFNFWAANVFVAICLTMLPVTALTFIAIKLNPAADQAFIYRVYFYSWLALSVFYIARHKLHVTNRETLLTGGLLALCVPLVNGIQTGKWMWNAQRMGAMDIFVVDFLWLSVGVVSLIAFYRIRLDGKKASKPKQKVTAKKGVVPIA</sequence>
<keyword evidence="3" id="KW-1185">Reference proteome</keyword>
<evidence type="ECO:0000313" key="3">
    <source>
        <dbReference type="Proteomes" id="UP000198670"/>
    </source>
</evidence>
<feature type="transmembrane region" description="Helical" evidence="1">
    <location>
        <begin position="479"/>
        <end position="497"/>
    </location>
</feature>
<dbReference type="OrthoDB" id="6307929at2"/>
<name>A0A1I3TG10_9SPHI</name>
<dbReference type="Pfam" id="PF03929">
    <property type="entry name" value="PepSY_TM"/>
    <property type="match status" value="1"/>
</dbReference>
<protein>
    <submittedName>
        <fullName evidence="2">Uncharacterized iron-regulated membrane protein</fullName>
    </submittedName>
</protein>
<organism evidence="2 3">
    <name type="scientific">Parapedobacter indicus</name>
    <dbReference type="NCBI Taxonomy" id="1477437"/>
    <lineage>
        <taxon>Bacteria</taxon>
        <taxon>Pseudomonadati</taxon>
        <taxon>Bacteroidota</taxon>
        <taxon>Sphingobacteriia</taxon>
        <taxon>Sphingobacteriales</taxon>
        <taxon>Sphingobacteriaceae</taxon>
        <taxon>Parapedobacter</taxon>
    </lineage>
</organism>
<evidence type="ECO:0000313" key="2">
    <source>
        <dbReference type="EMBL" id="SFJ69389.1"/>
    </source>
</evidence>
<feature type="transmembrane region" description="Helical" evidence="1">
    <location>
        <begin position="168"/>
        <end position="190"/>
    </location>
</feature>
<dbReference type="PANTHER" id="PTHR34219">
    <property type="entry name" value="IRON-REGULATED INNER MEMBRANE PROTEIN-RELATED"/>
    <property type="match status" value="1"/>
</dbReference>
<keyword evidence="1" id="KW-0812">Transmembrane</keyword>
<reference evidence="2 3" key="1">
    <citation type="submission" date="2016-10" db="EMBL/GenBank/DDBJ databases">
        <authorList>
            <person name="de Groot N.N."/>
        </authorList>
    </citation>
    <scope>NUCLEOTIDE SEQUENCE [LARGE SCALE GENOMIC DNA]</scope>
    <source>
        <strain evidence="2 3">RK1</strain>
    </source>
</reference>
<feature type="transmembrane region" description="Helical" evidence="1">
    <location>
        <begin position="15"/>
        <end position="36"/>
    </location>
</feature>
<dbReference type="STRING" id="1477437.SAMN05444682_112147"/>
<dbReference type="AlphaFoldDB" id="A0A1I3TG10"/>
<evidence type="ECO:0000256" key="1">
    <source>
        <dbReference type="SAM" id="Phobius"/>
    </source>
</evidence>
<feature type="transmembrane region" description="Helical" evidence="1">
    <location>
        <begin position="413"/>
        <end position="437"/>
    </location>
</feature>
<keyword evidence="1" id="KW-0472">Membrane</keyword>
<proteinExistence type="predicted"/>
<dbReference type="PANTHER" id="PTHR34219:SF3">
    <property type="entry name" value="BLL7967 PROTEIN"/>
    <property type="match status" value="1"/>
</dbReference>
<dbReference type="InterPro" id="IPR005625">
    <property type="entry name" value="PepSY-ass_TM"/>
</dbReference>
<dbReference type="EMBL" id="FOQO01000012">
    <property type="protein sequence ID" value="SFJ69389.1"/>
    <property type="molecule type" value="Genomic_DNA"/>
</dbReference>
<keyword evidence="1" id="KW-1133">Transmembrane helix</keyword>
<feature type="transmembrane region" description="Helical" evidence="1">
    <location>
        <begin position="377"/>
        <end position="401"/>
    </location>
</feature>
<dbReference type="RefSeq" id="WP_090630834.1">
    <property type="nucleotide sequence ID" value="NZ_FOQO01000012.1"/>
</dbReference>
<dbReference type="Proteomes" id="UP000198670">
    <property type="component" value="Unassembled WGS sequence"/>
</dbReference>
<feature type="transmembrane region" description="Helical" evidence="1">
    <location>
        <begin position="449"/>
        <end position="467"/>
    </location>
</feature>
<feature type="transmembrane region" description="Helical" evidence="1">
    <location>
        <begin position="210"/>
        <end position="228"/>
    </location>
</feature>
<gene>
    <name evidence="2" type="ORF">SAMN05444682_112147</name>
</gene>
<accession>A0A1I3TG10</accession>
<feature type="transmembrane region" description="Helical" evidence="1">
    <location>
        <begin position="517"/>
        <end position="535"/>
    </location>
</feature>